<sequence length="76" mass="8401">MQITFGQKITELRLEKNWTLRKLAEKSGVSYSLIGSIESGSYKVSRETVISLGNAFHYGQMDELLKLAGYAAGDSI</sequence>
<feature type="domain" description="HTH cro/C1-type" evidence="1">
    <location>
        <begin position="9"/>
        <end position="64"/>
    </location>
</feature>
<dbReference type="Pfam" id="PF01381">
    <property type="entry name" value="HTH_3"/>
    <property type="match status" value="1"/>
</dbReference>
<dbReference type="InterPro" id="IPR010982">
    <property type="entry name" value="Lambda_DNA-bd_dom_sf"/>
</dbReference>
<dbReference type="EMBL" id="JAGGLB010000010">
    <property type="protein sequence ID" value="MBP1991838.1"/>
    <property type="molecule type" value="Genomic_DNA"/>
</dbReference>
<dbReference type="SUPFAM" id="SSF47413">
    <property type="entry name" value="lambda repressor-like DNA-binding domains"/>
    <property type="match status" value="1"/>
</dbReference>
<dbReference type="CDD" id="cd00093">
    <property type="entry name" value="HTH_XRE"/>
    <property type="match status" value="1"/>
</dbReference>
<proteinExistence type="predicted"/>
<evidence type="ECO:0000313" key="3">
    <source>
        <dbReference type="Proteomes" id="UP001519287"/>
    </source>
</evidence>
<dbReference type="PROSITE" id="PS50943">
    <property type="entry name" value="HTH_CROC1"/>
    <property type="match status" value="1"/>
</dbReference>
<evidence type="ECO:0000313" key="2">
    <source>
        <dbReference type="EMBL" id="MBP1991838.1"/>
    </source>
</evidence>
<gene>
    <name evidence="2" type="ORF">J2Z66_003445</name>
</gene>
<dbReference type="RefSeq" id="WP_209972556.1">
    <property type="nucleotide sequence ID" value="NZ_JAGGLB010000010.1"/>
</dbReference>
<organism evidence="2 3">
    <name type="scientific">Paenibacillus eucommiae</name>
    <dbReference type="NCBI Taxonomy" id="1355755"/>
    <lineage>
        <taxon>Bacteria</taxon>
        <taxon>Bacillati</taxon>
        <taxon>Bacillota</taxon>
        <taxon>Bacilli</taxon>
        <taxon>Bacillales</taxon>
        <taxon>Paenibacillaceae</taxon>
        <taxon>Paenibacillus</taxon>
    </lineage>
</organism>
<dbReference type="InterPro" id="IPR001387">
    <property type="entry name" value="Cro/C1-type_HTH"/>
</dbReference>
<comment type="caution">
    <text evidence="2">The sequence shown here is derived from an EMBL/GenBank/DDBJ whole genome shotgun (WGS) entry which is preliminary data.</text>
</comment>
<reference evidence="2 3" key="1">
    <citation type="submission" date="2021-03" db="EMBL/GenBank/DDBJ databases">
        <title>Genomic Encyclopedia of Type Strains, Phase IV (KMG-IV): sequencing the most valuable type-strain genomes for metagenomic binning, comparative biology and taxonomic classification.</title>
        <authorList>
            <person name="Goeker M."/>
        </authorList>
    </citation>
    <scope>NUCLEOTIDE SEQUENCE [LARGE SCALE GENOMIC DNA]</scope>
    <source>
        <strain evidence="2 3">DSM 26048</strain>
    </source>
</reference>
<dbReference type="Proteomes" id="UP001519287">
    <property type="component" value="Unassembled WGS sequence"/>
</dbReference>
<dbReference type="Gene3D" id="1.10.260.40">
    <property type="entry name" value="lambda repressor-like DNA-binding domains"/>
    <property type="match status" value="1"/>
</dbReference>
<keyword evidence="3" id="KW-1185">Reference proteome</keyword>
<evidence type="ECO:0000259" key="1">
    <source>
        <dbReference type="PROSITE" id="PS50943"/>
    </source>
</evidence>
<name>A0ABS4IW70_9BACL</name>
<dbReference type="SMART" id="SM00530">
    <property type="entry name" value="HTH_XRE"/>
    <property type="match status" value="1"/>
</dbReference>
<protein>
    <submittedName>
        <fullName evidence="2">Transcriptional regulator with XRE-family HTH domain</fullName>
    </submittedName>
</protein>
<accession>A0ABS4IW70</accession>